<dbReference type="GO" id="GO:0008270">
    <property type="term" value="F:zinc ion binding"/>
    <property type="evidence" value="ECO:0007669"/>
    <property type="project" value="UniProtKB-KW"/>
</dbReference>
<reference evidence="18" key="2">
    <citation type="submission" date="2017-06" db="EMBL/GenBank/DDBJ databases">
        <title>The pomegranate genome and the genomics of punicalagin biosynthesis.</title>
        <authorList>
            <person name="Xu C."/>
        </authorList>
    </citation>
    <scope>NUCLEOTIDE SEQUENCE [LARGE SCALE GENOMIC DNA]</scope>
    <source>
        <tissue evidence="18">Fresh leaf</tissue>
    </source>
</reference>
<keyword evidence="8 14" id="KW-0863">Zinc-finger</keyword>
<dbReference type="PANTHER" id="PTHR46913:SF1">
    <property type="entry name" value="RING-H2 FINGER PROTEIN ATL16"/>
    <property type="match status" value="1"/>
</dbReference>
<dbReference type="AlphaFoldDB" id="A0A218WBU5"/>
<evidence type="ECO:0000256" key="5">
    <source>
        <dbReference type="ARBA" id="ARBA00022679"/>
    </source>
</evidence>
<dbReference type="STRING" id="22663.A0A218WBU5"/>
<evidence type="ECO:0000256" key="4">
    <source>
        <dbReference type="ARBA" id="ARBA00012483"/>
    </source>
</evidence>
<feature type="domain" description="RING-type" evidence="17">
    <location>
        <begin position="108"/>
        <end position="150"/>
    </location>
</feature>
<dbReference type="InterPro" id="IPR044600">
    <property type="entry name" value="ATL1/ATL16-like"/>
</dbReference>
<evidence type="ECO:0000256" key="15">
    <source>
        <dbReference type="SAM" id="MobiDB-lite"/>
    </source>
</evidence>
<evidence type="ECO:0000256" key="12">
    <source>
        <dbReference type="ARBA" id="ARBA00023136"/>
    </source>
</evidence>
<gene>
    <name evidence="18" type="ORF">CDL15_Pgr025520</name>
    <name evidence="19" type="ORF">CRG98_021970</name>
</gene>
<evidence type="ECO:0000256" key="6">
    <source>
        <dbReference type="ARBA" id="ARBA00022692"/>
    </source>
</evidence>
<dbReference type="CDD" id="cd16461">
    <property type="entry name" value="RING-H2_EL5-like"/>
    <property type="match status" value="1"/>
</dbReference>
<comment type="caution">
    <text evidence="18">The sequence shown here is derived from an EMBL/GenBank/DDBJ whole genome shotgun (WGS) entry which is preliminary data.</text>
</comment>
<dbReference type="EC" id="2.3.2.27" evidence="4"/>
<feature type="region of interest" description="Disordered" evidence="15">
    <location>
        <begin position="238"/>
        <end position="264"/>
    </location>
</feature>
<dbReference type="GO" id="GO:0016567">
    <property type="term" value="P:protein ubiquitination"/>
    <property type="evidence" value="ECO:0007669"/>
    <property type="project" value="UniProtKB-UniPathway"/>
</dbReference>
<reference evidence="20" key="1">
    <citation type="journal article" date="2017" name="Plant J.">
        <title>The pomegranate (Punica granatum L.) genome and the genomics of punicalagin biosynthesis.</title>
        <authorList>
            <person name="Qin G."/>
            <person name="Xu C."/>
            <person name="Ming R."/>
            <person name="Tang H."/>
            <person name="Guyot R."/>
            <person name="Kramer E.M."/>
            <person name="Hu Y."/>
            <person name="Yi X."/>
            <person name="Qi Y."/>
            <person name="Xu X."/>
            <person name="Gao Z."/>
            <person name="Pan H."/>
            <person name="Jian J."/>
            <person name="Tian Y."/>
            <person name="Yue Z."/>
            <person name="Xu Y."/>
        </authorList>
    </citation>
    <scope>NUCLEOTIDE SEQUENCE [LARGE SCALE GENOMIC DNA]</scope>
    <source>
        <strain evidence="20">cv. Dabenzi</strain>
    </source>
</reference>
<dbReference type="UniPathway" id="UPA00143"/>
<keyword evidence="10" id="KW-0862">Zinc</keyword>
<evidence type="ECO:0000259" key="17">
    <source>
        <dbReference type="PROSITE" id="PS50089"/>
    </source>
</evidence>
<dbReference type="Pfam" id="PF13639">
    <property type="entry name" value="zf-RING_2"/>
    <property type="match status" value="1"/>
</dbReference>
<dbReference type="FunFam" id="3.30.40.10:FF:000187">
    <property type="entry name" value="E3 ubiquitin-protein ligase ATL6"/>
    <property type="match status" value="1"/>
</dbReference>
<evidence type="ECO:0000256" key="16">
    <source>
        <dbReference type="SAM" id="Phobius"/>
    </source>
</evidence>
<dbReference type="OrthoDB" id="8062037at2759"/>
<proteinExistence type="inferred from homology"/>
<evidence type="ECO:0000256" key="7">
    <source>
        <dbReference type="ARBA" id="ARBA00022723"/>
    </source>
</evidence>
<feature type="transmembrane region" description="Helical" evidence="16">
    <location>
        <begin position="20"/>
        <end position="43"/>
    </location>
</feature>
<reference evidence="19 21" key="3">
    <citation type="submission" date="2017-11" db="EMBL/GenBank/DDBJ databases">
        <title>De-novo sequencing of pomegranate (Punica granatum L.) genome.</title>
        <authorList>
            <person name="Akparov Z."/>
            <person name="Amiraslanov A."/>
            <person name="Hajiyeva S."/>
            <person name="Abbasov M."/>
            <person name="Kaur K."/>
            <person name="Hamwieh A."/>
            <person name="Solovyev V."/>
            <person name="Salamov A."/>
            <person name="Braich B."/>
            <person name="Kosarev P."/>
            <person name="Mahmoud A."/>
            <person name="Hajiyev E."/>
            <person name="Babayeva S."/>
            <person name="Izzatullayeva V."/>
            <person name="Mammadov A."/>
            <person name="Mammadov A."/>
            <person name="Sharifova S."/>
            <person name="Ojaghi J."/>
            <person name="Eynullazada K."/>
            <person name="Bayramov B."/>
            <person name="Abdulazimova A."/>
            <person name="Shahmuradov I."/>
        </authorList>
    </citation>
    <scope>NUCLEOTIDE SEQUENCE [LARGE SCALE GENOMIC DNA]</scope>
    <source>
        <strain evidence="19">AG2017</strain>
        <strain evidence="21">cv. AG2017</strain>
        <tissue evidence="19">Leaf</tissue>
    </source>
</reference>
<dbReference type="PROSITE" id="PS50089">
    <property type="entry name" value="ZF_RING_2"/>
    <property type="match status" value="1"/>
</dbReference>
<dbReference type="EMBL" id="MTKT01004810">
    <property type="protein sequence ID" value="OWM69671.1"/>
    <property type="molecule type" value="Genomic_DNA"/>
</dbReference>
<evidence type="ECO:0000256" key="10">
    <source>
        <dbReference type="ARBA" id="ARBA00022833"/>
    </source>
</evidence>
<keyword evidence="9" id="KW-0833">Ubl conjugation pathway</keyword>
<evidence type="ECO:0000313" key="20">
    <source>
        <dbReference type="Proteomes" id="UP000197138"/>
    </source>
</evidence>
<evidence type="ECO:0000256" key="11">
    <source>
        <dbReference type="ARBA" id="ARBA00022989"/>
    </source>
</evidence>
<dbReference type="GO" id="GO:0061630">
    <property type="term" value="F:ubiquitin protein ligase activity"/>
    <property type="evidence" value="ECO:0007669"/>
    <property type="project" value="UniProtKB-EC"/>
</dbReference>
<keyword evidence="6 16" id="KW-0812">Transmembrane</keyword>
<dbReference type="EMBL" id="PGOL01001503">
    <property type="protein sequence ID" value="PKI57642.1"/>
    <property type="molecule type" value="Genomic_DNA"/>
</dbReference>
<feature type="compositionally biased region" description="Low complexity" evidence="15">
    <location>
        <begin position="240"/>
        <end position="250"/>
    </location>
</feature>
<dbReference type="InterPro" id="IPR013083">
    <property type="entry name" value="Znf_RING/FYVE/PHD"/>
</dbReference>
<evidence type="ECO:0000256" key="8">
    <source>
        <dbReference type="ARBA" id="ARBA00022771"/>
    </source>
</evidence>
<keyword evidence="5" id="KW-0808">Transferase</keyword>
<evidence type="ECO:0000256" key="1">
    <source>
        <dbReference type="ARBA" id="ARBA00000900"/>
    </source>
</evidence>
<comment type="catalytic activity">
    <reaction evidence="1">
        <text>S-ubiquitinyl-[E2 ubiquitin-conjugating enzyme]-L-cysteine + [acceptor protein]-L-lysine = [E2 ubiquitin-conjugating enzyme]-L-cysteine + N(6)-ubiquitinyl-[acceptor protein]-L-lysine.</text>
        <dbReference type="EC" id="2.3.2.27"/>
    </reaction>
</comment>
<keyword evidence="12 16" id="KW-0472">Membrane</keyword>
<dbReference type="Proteomes" id="UP000197138">
    <property type="component" value="Unassembled WGS sequence"/>
</dbReference>
<evidence type="ECO:0000313" key="21">
    <source>
        <dbReference type="Proteomes" id="UP000233551"/>
    </source>
</evidence>
<dbReference type="Proteomes" id="UP000233551">
    <property type="component" value="Unassembled WGS sequence"/>
</dbReference>
<evidence type="ECO:0000256" key="13">
    <source>
        <dbReference type="ARBA" id="ARBA00024209"/>
    </source>
</evidence>
<dbReference type="GO" id="GO:0016020">
    <property type="term" value="C:membrane"/>
    <property type="evidence" value="ECO:0007669"/>
    <property type="project" value="UniProtKB-SubCell"/>
</dbReference>
<dbReference type="SMART" id="SM00184">
    <property type="entry name" value="RING"/>
    <property type="match status" value="1"/>
</dbReference>
<evidence type="ECO:0000313" key="19">
    <source>
        <dbReference type="EMBL" id="PKI57642.1"/>
    </source>
</evidence>
<evidence type="ECO:0000256" key="3">
    <source>
        <dbReference type="ARBA" id="ARBA00004906"/>
    </source>
</evidence>
<keyword evidence="21" id="KW-1185">Reference proteome</keyword>
<sequence>MEGPTGSLPPPQDPGKFFTPLLISLACMIGTCLVIVAYHLIVVKYCLSRTRQRLIADEILARHNLPAAASANNCSSLGVEEKVLKTIPVITYSSGKGNPHFRVDQRECAVCLGELEDGEAVRLLPSCRHAFHVTCIDQWFLAHSSCPMCRLPVVGPAVDQDQVELEKPLPAPCSSNVHSTSPERLLSARLLRHSVSFVMPPGEKLGLPPCRTAGLKRSFSMMDPSHLVIDIERDQVKATSSSSSSSSSSSQEALLRSTSDSTRRFDQLSSRLLRSFSQLRIGRTGSGSSATTALPN</sequence>
<accession>A0A218WBU5</accession>
<protein>
    <recommendedName>
        <fullName evidence="4">RING-type E3 ubiquitin transferase</fullName>
        <ecNumber evidence="4">2.3.2.27</ecNumber>
    </recommendedName>
</protein>
<comment type="similarity">
    <text evidence="13">Belongs to the RING-type zinc finger family. ATL subfamily.</text>
</comment>
<keyword evidence="7" id="KW-0479">Metal-binding</keyword>
<comment type="pathway">
    <text evidence="3">Protein modification; protein ubiquitination.</text>
</comment>
<comment type="subcellular location">
    <subcellularLocation>
        <location evidence="2">Membrane</location>
        <topology evidence="2">Single-pass membrane protein</topology>
    </subcellularLocation>
</comment>
<evidence type="ECO:0000256" key="9">
    <source>
        <dbReference type="ARBA" id="ARBA00022786"/>
    </source>
</evidence>
<evidence type="ECO:0000313" key="18">
    <source>
        <dbReference type="EMBL" id="OWM69671.1"/>
    </source>
</evidence>
<dbReference type="InterPro" id="IPR001841">
    <property type="entry name" value="Znf_RING"/>
</dbReference>
<evidence type="ECO:0000256" key="14">
    <source>
        <dbReference type="PROSITE-ProRule" id="PRU00175"/>
    </source>
</evidence>
<dbReference type="Gene3D" id="3.30.40.10">
    <property type="entry name" value="Zinc/RING finger domain, C3HC4 (zinc finger)"/>
    <property type="match status" value="1"/>
</dbReference>
<dbReference type="SUPFAM" id="SSF57850">
    <property type="entry name" value="RING/U-box"/>
    <property type="match status" value="1"/>
</dbReference>
<dbReference type="GeneID" id="116194565"/>
<name>A0A218WBU5_PUNGR</name>
<keyword evidence="11 16" id="KW-1133">Transmembrane helix</keyword>
<organism evidence="18 20">
    <name type="scientific">Punica granatum</name>
    <name type="common">Pomegranate</name>
    <dbReference type="NCBI Taxonomy" id="22663"/>
    <lineage>
        <taxon>Eukaryota</taxon>
        <taxon>Viridiplantae</taxon>
        <taxon>Streptophyta</taxon>
        <taxon>Embryophyta</taxon>
        <taxon>Tracheophyta</taxon>
        <taxon>Spermatophyta</taxon>
        <taxon>Magnoliopsida</taxon>
        <taxon>eudicotyledons</taxon>
        <taxon>Gunneridae</taxon>
        <taxon>Pentapetalae</taxon>
        <taxon>rosids</taxon>
        <taxon>malvids</taxon>
        <taxon>Myrtales</taxon>
        <taxon>Lythraceae</taxon>
        <taxon>Punica</taxon>
    </lineage>
</organism>
<dbReference type="PANTHER" id="PTHR46913">
    <property type="entry name" value="RING-H2 FINGER PROTEIN ATL16"/>
    <property type="match status" value="1"/>
</dbReference>
<evidence type="ECO:0000256" key="2">
    <source>
        <dbReference type="ARBA" id="ARBA00004167"/>
    </source>
</evidence>